<evidence type="ECO:0000313" key="2">
    <source>
        <dbReference type="Proteomes" id="UP000654993"/>
    </source>
</evidence>
<name>A0A916VFY5_9BACL</name>
<dbReference type="EMBL" id="BMAQ01000012">
    <property type="protein sequence ID" value="GFR38149.1"/>
    <property type="molecule type" value="Genomic_DNA"/>
</dbReference>
<gene>
    <name evidence="1" type="ORF">PRECH8_14450</name>
</gene>
<protein>
    <submittedName>
        <fullName evidence="1">Uncharacterized protein</fullName>
    </submittedName>
</protein>
<accession>A0A916VFY5</accession>
<organism evidence="1 2">
    <name type="scientific">Insulibacter thermoxylanivorax</name>
    <dbReference type="NCBI Taxonomy" id="2749268"/>
    <lineage>
        <taxon>Bacteria</taxon>
        <taxon>Bacillati</taxon>
        <taxon>Bacillota</taxon>
        <taxon>Bacilli</taxon>
        <taxon>Bacillales</taxon>
        <taxon>Paenibacillaceae</taxon>
        <taxon>Insulibacter</taxon>
    </lineage>
</organism>
<dbReference type="AlphaFoldDB" id="A0A916VFY5"/>
<reference evidence="1" key="2">
    <citation type="journal article" date="2021" name="Data Brief">
        <title>Draft genome sequence data of the facultative, thermophilic, xylanolytic bacterium Paenibacillus sp. strain DA-C8.</title>
        <authorList>
            <person name="Chhe C."/>
            <person name="Uke A."/>
            <person name="Baramee S."/>
            <person name="Ungkulpasvich U."/>
            <person name="Tachaapaikoon C."/>
            <person name="Pason P."/>
            <person name="Waeonukul R."/>
            <person name="Ratanakhanokchai K."/>
            <person name="Kosugi A."/>
        </authorList>
    </citation>
    <scope>NUCLEOTIDE SEQUENCE</scope>
    <source>
        <strain evidence="1">DA-C8</strain>
    </source>
</reference>
<dbReference type="RefSeq" id="WP_200966412.1">
    <property type="nucleotide sequence ID" value="NZ_BMAQ01000012.1"/>
</dbReference>
<evidence type="ECO:0000313" key="1">
    <source>
        <dbReference type="EMBL" id="GFR38149.1"/>
    </source>
</evidence>
<reference evidence="1" key="1">
    <citation type="submission" date="2020-08" db="EMBL/GenBank/DDBJ databases">
        <authorList>
            <person name="Uke A."/>
            <person name="Chhe C."/>
            <person name="Baramee S."/>
            <person name="Kosugi A."/>
        </authorList>
    </citation>
    <scope>NUCLEOTIDE SEQUENCE</scope>
    <source>
        <strain evidence="1">DA-C8</strain>
    </source>
</reference>
<keyword evidence="2" id="KW-1185">Reference proteome</keyword>
<proteinExistence type="predicted"/>
<comment type="caution">
    <text evidence="1">The sequence shown here is derived from an EMBL/GenBank/DDBJ whole genome shotgun (WGS) entry which is preliminary data.</text>
</comment>
<dbReference type="Proteomes" id="UP000654993">
    <property type="component" value="Unassembled WGS sequence"/>
</dbReference>
<sequence>MAVREQDVTELMLRLCYTCDDVNRCDTEEKCIACFNSFVDQDEEDIDLRESFRLYAL</sequence>